<feature type="domain" description="Helix-turn-helix" evidence="1">
    <location>
        <begin position="7"/>
        <end position="53"/>
    </location>
</feature>
<comment type="caution">
    <text evidence="2">The sequence shown here is derived from an EMBL/GenBank/DDBJ whole genome shotgun (WGS) entry which is preliminary data.</text>
</comment>
<protein>
    <submittedName>
        <fullName evidence="2">DNA binding domain-containing protein, excisionase family</fullName>
    </submittedName>
</protein>
<dbReference type="Proteomes" id="UP001205740">
    <property type="component" value="Unassembled WGS sequence"/>
</dbReference>
<evidence type="ECO:0000313" key="2">
    <source>
        <dbReference type="EMBL" id="MCP2163148.1"/>
    </source>
</evidence>
<evidence type="ECO:0000259" key="1">
    <source>
        <dbReference type="Pfam" id="PF12728"/>
    </source>
</evidence>
<dbReference type="InterPro" id="IPR010093">
    <property type="entry name" value="SinI_DNA-bd"/>
</dbReference>
<name>A0ABT1HBD7_9NOCA</name>
<feature type="non-terminal residue" evidence="2">
    <location>
        <position position="1"/>
    </location>
</feature>
<keyword evidence="3" id="KW-1185">Reference proteome</keyword>
<dbReference type="InterPro" id="IPR041657">
    <property type="entry name" value="HTH_17"/>
</dbReference>
<dbReference type="NCBIfam" id="TIGR01764">
    <property type="entry name" value="excise"/>
    <property type="match status" value="1"/>
</dbReference>
<dbReference type="EMBL" id="JAMTCG010000027">
    <property type="protein sequence ID" value="MCP2163148.1"/>
    <property type="molecule type" value="Genomic_DNA"/>
</dbReference>
<gene>
    <name evidence="2" type="ORF">LX12_004363</name>
</gene>
<accession>A0ABT1HBD7</accession>
<sequence>PFLAMKLSTAAQTVQVSEKTLRRAIAAGDLVARDFGGEYRIEADELRAWVRSHPAKGRAS</sequence>
<evidence type="ECO:0000313" key="3">
    <source>
        <dbReference type="Proteomes" id="UP001205740"/>
    </source>
</evidence>
<dbReference type="Pfam" id="PF12728">
    <property type="entry name" value="HTH_17"/>
    <property type="match status" value="1"/>
</dbReference>
<dbReference type="RefSeq" id="WP_253656710.1">
    <property type="nucleotide sequence ID" value="NZ_JAMTCG010000027.1"/>
</dbReference>
<proteinExistence type="predicted"/>
<organism evidence="2 3">
    <name type="scientific">Williamsia serinedens</name>
    <dbReference type="NCBI Taxonomy" id="391736"/>
    <lineage>
        <taxon>Bacteria</taxon>
        <taxon>Bacillati</taxon>
        <taxon>Actinomycetota</taxon>
        <taxon>Actinomycetes</taxon>
        <taxon>Mycobacteriales</taxon>
        <taxon>Nocardiaceae</taxon>
        <taxon>Williamsia</taxon>
    </lineage>
</organism>
<reference evidence="2 3" key="1">
    <citation type="submission" date="2022-06" db="EMBL/GenBank/DDBJ databases">
        <title>Genomic Encyclopedia of Archaeal and Bacterial Type Strains, Phase II (KMG-II): from individual species to whole genera.</title>
        <authorList>
            <person name="Goeker M."/>
        </authorList>
    </citation>
    <scope>NUCLEOTIDE SEQUENCE [LARGE SCALE GENOMIC DNA]</scope>
    <source>
        <strain evidence="2 3">DSM 45037</strain>
    </source>
</reference>